<dbReference type="Proteomes" id="UP000008221">
    <property type="component" value="Chromosome"/>
</dbReference>
<dbReference type="Gene3D" id="3.40.50.2000">
    <property type="entry name" value="Glycogen Phosphorylase B"/>
    <property type="match status" value="1"/>
</dbReference>
<organism evidence="5 6">
    <name type="scientific">Acidothermus cellulolyticus (strain ATCC 43068 / DSM 8971 / 11B)</name>
    <dbReference type="NCBI Taxonomy" id="351607"/>
    <lineage>
        <taxon>Bacteria</taxon>
        <taxon>Bacillati</taxon>
        <taxon>Actinomycetota</taxon>
        <taxon>Actinomycetes</taxon>
        <taxon>Acidothermales</taxon>
        <taxon>Acidothermaceae</taxon>
        <taxon>Acidothermus</taxon>
    </lineage>
</organism>
<accession>A0LRZ2</accession>
<feature type="region of interest" description="Disordered" evidence="3">
    <location>
        <begin position="1"/>
        <end position="75"/>
    </location>
</feature>
<dbReference type="HOGENOM" id="CLU_340569_0_0_11"/>
<keyword evidence="6" id="KW-1185">Reference proteome</keyword>
<feature type="compositionally biased region" description="Low complexity" evidence="3">
    <location>
        <begin position="24"/>
        <end position="40"/>
    </location>
</feature>
<dbReference type="AlphaFoldDB" id="A0LRZ2"/>
<gene>
    <name evidence="5" type="ordered locus">Acel_0428</name>
</gene>
<dbReference type="Pfam" id="PF13439">
    <property type="entry name" value="Glyco_transf_4"/>
    <property type="match status" value="1"/>
</dbReference>
<name>A0LRZ2_ACIC1</name>
<dbReference type="InterPro" id="IPR051922">
    <property type="entry name" value="Bact_Sporulation_Assoc"/>
</dbReference>
<protein>
    <submittedName>
        <fullName evidence="5">Putative cell wall binding repeat 2-containing protein</fullName>
    </submittedName>
</protein>
<evidence type="ECO:0000256" key="2">
    <source>
        <dbReference type="ARBA" id="ARBA00022679"/>
    </source>
</evidence>
<dbReference type="Pfam" id="PF04122">
    <property type="entry name" value="CW_binding_2"/>
    <property type="match status" value="3"/>
</dbReference>
<dbReference type="SUPFAM" id="SSF53756">
    <property type="entry name" value="UDP-Glycosyltransferase/glycogen phosphorylase"/>
    <property type="match status" value="1"/>
</dbReference>
<evidence type="ECO:0000259" key="4">
    <source>
        <dbReference type="Pfam" id="PF13439"/>
    </source>
</evidence>
<feature type="domain" description="Glycosyltransferase subfamily 4-like N-terminal" evidence="4">
    <location>
        <begin position="78"/>
        <end position="188"/>
    </location>
</feature>
<dbReference type="InterPro" id="IPR007253">
    <property type="entry name" value="Cell_wall-bd_2"/>
</dbReference>
<dbReference type="EMBL" id="CP000481">
    <property type="protein sequence ID" value="ABK52202.1"/>
    <property type="molecule type" value="Genomic_DNA"/>
</dbReference>
<evidence type="ECO:0000313" key="5">
    <source>
        <dbReference type="EMBL" id="ABK52202.1"/>
    </source>
</evidence>
<keyword evidence="1" id="KW-0328">Glycosyltransferase</keyword>
<evidence type="ECO:0000256" key="1">
    <source>
        <dbReference type="ARBA" id="ARBA00022676"/>
    </source>
</evidence>
<dbReference type="eggNOG" id="COG0438">
    <property type="taxonomic scope" value="Bacteria"/>
</dbReference>
<dbReference type="eggNOG" id="COG2247">
    <property type="taxonomic scope" value="Bacteria"/>
</dbReference>
<reference evidence="5 6" key="1">
    <citation type="journal article" date="2009" name="Genome Res.">
        <title>Complete genome of the cellulolytic thermophile Acidothermus cellulolyticus 11B provides insights into its ecophysiological and evolutionary adaptations.</title>
        <authorList>
            <person name="Barabote R.D."/>
            <person name="Xie G."/>
            <person name="Leu D.H."/>
            <person name="Normand P."/>
            <person name="Necsulea A."/>
            <person name="Daubin V."/>
            <person name="Medigue C."/>
            <person name="Adney W.S."/>
            <person name="Xu X.C."/>
            <person name="Lapidus A."/>
            <person name="Parales R.E."/>
            <person name="Detter C."/>
            <person name="Pujic P."/>
            <person name="Bruce D."/>
            <person name="Lavire C."/>
            <person name="Challacombe J.F."/>
            <person name="Brettin T.S."/>
            <person name="Berry A.M."/>
        </authorList>
    </citation>
    <scope>NUCLEOTIDE SEQUENCE [LARGE SCALE GENOMIC DNA]</scope>
    <source>
        <strain evidence="6">ATCC 43068 / DSM 8971 / 11B</strain>
    </source>
</reference>
<dbReference type="GO" id="GO:0016757">
    <property type="term" value="F:glycosyltransferase activity"/>
    <property type="evidence" value="ECO:0007669"/>
    <property type="project" value="UniProtKB-KW"/>
</dbReference>
<evidence type="ECO:0000256" key="3">
    <source>
        <dbReference type="SAM" id="MobiDB-lite"/>
    </source>
</evidence>
<dbReference type="PANTHER" id="PTHR30032:SF8">
    <property type="entry name" value="GERMINATION-SPECIFIC N-ACETYLMURAMOYL-L-ALANINE AMIDASE"/>
    <property type="match status" value="1"/>
</dbReference>
<dbReference type="KEGG" id="ace:Acel_0428"/>
<sequence>MVVAPHDATVSQYAAVSPDPPIGPDATVSPDAAAAAAAPARPSPSPDTRPDPSPDARPRPSPDARPPGRRPDTHGTVAGVRVRWFHYAPAGLERLAYRGGLLAAARSPAALLIPPFLAAMTAAVRRATRDFQPDLIHAHWWFPAGFCALPASRRSGRPLVITAHGSDLHLLRFPPLRPLARAVLRHAALATAGSAAAFTGAGGGGISSAGSVTVYPGLTGQALSNVTVSLPDASGAGWSAGDFLTFTLTSAAASTPHVCQTSSNLNESASLAAPTVTAANSGTSAAFTGFTVTQGSSSTCNVKDSFTIALTSGAPSDTNNTVFTISGLSLTLGSAIAPGTPVYVYVTASNGTPFGAGTVDAAAQVATVSDVSVSTSVVGATPGATVAINPIVVTDYARGTINTQIQFKLATSGVTDKFATAGTLTAPSGVTFTGPSETLPSSTLTYKITGSVPAGGKFTLTGATVTVDATQPATLADHVVQVWTGSTLGQVGPNANVVVVANTSRTYAGVDRYATSAALFAANHNSYAVVASGMSYADGLSADVLAAHLGTGVLLTDPNSLPDSTRQALINNGVAIVYIVGGTSAVSANVESQIAALHVSNNPANPLITVYRIAGSDRYQTNMQVNLTAGPTGGRAIIATGTNFADALAVSPEVYSQHYALVLTDPNSLSSTAQSTLTDLGITNVIIVGGTSAVSANVESQLKSDGFTVLYRIAGADRTGTAAQIAIWATAGLSAANGYNALDTGGLATFKGAANMATVELTRGDAFPDALSAGPAVGNAGHVLLLTANPTTLGSGAGQYLGGKARTVTTFDAIGYSAAVSPSVLTAAIAALG</sequence>
<dbReference type="InterPro" id="IPR028098">
    <property type="entry name" value="Glyco_trans_4-like_N"/>
</dbReference>
<evidence type="ECO:0000313" key="6">
    <source>
        <dbReference type="Proteomes" id="UP000008221"/>
    </source>
</evidence>
<keyword evidence="2" id="KW-0808">Transferase</keyword>
<feature type="compositionally biased region" description="Basic and acidic residues" evidence="3">
    <location>
        <begin position="48"/>
        <end position="62"/>
    </location>
</feature>
<dbReference type="PANTHER" id="PTHR30032">
    <property type="entry name" value="N-ACETYLMURAMOYL-L-ALANINE AMIDASE-RELATED"/>
    <property type="match status" value="1"/>
</dbReference>
<dbReference type="InParanoid" id="A0LRZ2"/>
<proteinExistence type="predicted"/>
<dbReference type="Gene3D" id="3.40.50.12090">
    <property type="match status" value="2"/>
</dbReference>